<dbReference type="InterPro" id="IPR001173">
    <property type="entry name" value="Glyco_trans_2-like"/>
</dbReference>
<dbReference type="PANTHER" id="PTHR43630:SF2">
    <property type="entry name" value="GLYCOSYLTRANSFERASE"/>
    <property type="match status" value="1"/>
</dbReference>
<dbReference type="CDD" id="cd02511">
    <property type="entry name" value="Beta4Glucosyltransferase"/>
    <property type="match status" value="1"/>
</dbReference>
<comment type="similarity">
    <text evidence="1">Belongs to the glycosyltransferase 2 family. WaaE/KdtX subfamily.</text>
</comment>
<protein>
    <submittedName>
        <fullName evidence="3">Glycosyltransferase family 2 protein</fullName>
    </submittedName>
</protein>
<dbReference type="InterPro" id="IPR029044">
    <property type="entry name" value="Nucleotide-diphossugar_trans"/>
</dbReference>
<dbReference type="Proteomes" id="UP000661077">
    <property type="component" value="Unassembled WGS sequence"/>
</dbReference>
<dbReference type="Gene3D" id="3.90.550.10">
    <property type="entry name" value="Spore Coat Polysaccharide Biosynthesis Protein SpsA, Chain A"/>
    <property type="match status" value="1"/>
</dbReference>
<keyword evidence="4" id="KW-1185">Reference proteome</keyword>
<dbReference type="EMBL" id="JAEVLS010000006">
    <property type="protein sequence ID" value="MBM0108159.1"/>
    <property type="molecule type" value="Genomic_DNA"/>
</dbReference>
<dbReference type="Pfam" id="PF00535">
    <property type="entry name" value="Glycos_transf_2"/>
    <property type="match status" value="1"/>
</dbReference>
<evidence type="ECO:0000259" key="2">
    <source>
        <dbReference type="Pfam" id="PF00535"/>
    </source>
</evidence>
<accession>A0ABS1X4J9</accession>
<dbReference type="RefSeq" id="WP_203170266.1">
    <property type="nucleotide sequence ID" value="NZ_JAEVLS010000006.1"/>
</dbReference>
<comment type="caution">
    <text evidence="3">The sequence shown here is derived from an EMBL/GenBank/DDBJ whole genome shotgun (WGS) entry which is preliminary data.</text>
</comment>
<dbReference type="SUPFAM" id="SSF53448">
    <property type="entry name" value="Nucleotide-diphospho-sugar transferases"/>
    <property type="match status" value="1"/>
</dbReference>
<name>A0ABS1X4J9_9GAMM</name>
<evidence type="ECO:0000313" key="3">
    <source>
        <dbReference type="EMBL" id="MBM0108159.1"/>
    </source>
</evidence>
<evidence type="ECO:0000313" key="4">
    <source>
        <dbReference type="Proteomes" id="UP000661077"/>
    </source>
</evidence>
<feature type="domain" description="Glycosyltransferase 2-like" evidence="2">
    <location>
        <begin position="11"/>
        <end position="127"/>
    </location>
</feature>
<proteinExistence type="inferred from homology"/>
<dbReference type="PANTHER" id="PTHR43630">
    <property type="entry name" value="POLY-BETA-1,6-N-ACETYL-D-GLUCOSAMINE SYNTHASE"/>
    <property type="match status" value="1"/>
</dbReference>
<reference evidence="3 4" key="1">
    <citation type="journal article" date="2021" name="Int. J. Syst. Evol. Microbiol.">
        <title>Steroidobacter gossypii sp. nov., isolated from soil of cotton cropping field.</title>
        <authorList>
            <person name="Huang R."/>
            <person name="Yang S."/>
            <person name="Zhen C."/>
            <person name="Liu W."/>
        </authorList>
    </citation>
    <scope>NUCLEOTIDE SEQUENCE [LARGE SCALE GENOMIC DNA]</scope>
    <source>
        <strain evidence="3 4">S1-65</strain>
    </source>
</reference>
<evidence type="ECO:0000256" key="1">
    <source>
        <dbReference type="ARBA" id="ARBA00038494"/>
    </source>
</evidence>
<gene>
    <name evidence="3" type="ORF">JM946_25790</name>
</gene>
<organism evidence="3 4">
    <name type="scientific">Steroidobacter gossypii</name>
    <dbReference type="NCBI Taxonomy" id="2805490"/>
    <lineage>
        <taxon>Bacteria</taxon>
        <taxon>Pseudomonadati</taxon>
        <taxon>Pseudomonadota</taxon>
        <taxon>Gammaproteobacteria</taxon>
        <taxon>Steroidobacterales</taxon>
        <taxon>Steroidobacteraceae</taxon>
        <taxon>Steroidobacter</taxon>
    </lineage>
</organism>
<sequence>MSIPEQLPITLIVITRNEAATLAQCLDSVPFVADKLVVDCGSTDATCEIAAAHGARVVVQDWLGFGPQRNFATSHARHDWILTLDADEQLTPELAAELYARLPALMRSDTAGAILRRKTLYMGKPMRWYRPMKAERIARLYHRQRARWTDARVHEALRFSGPVATFDQPFIHHHNPTLVHKHLKILRYTELKTYDWLERGKPAPLWSCPFIFIAIFLKDYFLRLAFLDGARGYVVAQIAATQAVYRRLRYFELQQNPHSRELAHKLLRQHGIEP</sequence>